<protein>
    <submittedName>
        <fullName evidence="1">Uncharacterized protein</fullName>
    </submittedName>
</protein>
<organism evidence="1 2">
    <name type="scientific">Granulosicoccus antarcticus IMCC3135</name>
    <dbReference type="NCBI Taxonomy" id="1192854"/>
    <lineage>
        <taxon>Bacteria</taxon>
        <taxon>Pseudomonadati</taxon>
        <taxon>Pseudomonadota</taxon>
        <taxon>Gammaproteobacteria</taxon>
        <taxon>Chromatiales</taxon>
        <taxon>Granulosicoccaceae</taxon>
        <taxon>Granulosicoccus</taxon>
    </lineage>
</organism>
<name>A0A2Z2NQM6_9GAMM</name>
<gene>
    <name evidence="1" type="ORF">IMCC3135_09405</name>
</gene>
<dbReference type="EMBL" id="CP018632">
    <property type="protein sequence ID" value="ASJ71978.1"/>
    <property type="molecule type" value="Genomic_DNA"/>
</dbReference>
<proteinExistence type="predicted"/>
<reference evidence="1 2" key="1">
    <citation type="submission" date="2016-12" db="EMBL/GenBank/DDBJ databases">
        <authorList>
            <person name="Song W.-J."/>
            <person name="Kurnit D.M."/>
        </authorList>
    </citation>
    <scope>NUCLEOTIDE SEQUENCE [LARGE SCALE GENOMIC DNA]</scope>
    <source>
        <strain evidence="1 2">IMCC3135</strain>
    </source>
</reference>
<dbReference type="KEGG" id="gai:IMCC3135_09405"/>
<evidence type="ECO:0000313" key="1">
    <source>
        <dbReference type="EMBL" id="ASJ71978.1"/>
    </source>
</evidence>
<accession>A0A2Z2NQM6</accession>
<evidence type="ECO:0000313" key="2">
    <source>
        <dbReference type="Proteomes" id="UP000250079"/>
    </source>
</evidence>
<dbReference type="AlphaFoldDB" id="A0A2Z2NQM6"/>
<dbReference type="Proteomes" id="UP000250079">
    <property type="component" value="Chromosome"/>
</dbReference>
<keyword evidence="2" id="KW-1185">Reference proteome</keyword>
<dbReference type="RefSeq" id="WP_157735866.1">
    <property type="nucleotide sequence ID" value="NZ_CP018632.1"/>
</dbReference>
<dbReference type="OrthoDB" id="7594941at2"/>
<sequence length="209" mass="22612">MAMDSGIGEALSNLPIGQLIKNVALGIAEGQTAVDVESIRTAQMMSGYGPNKIDGEKMQMEDYRVAFGRDANGKPELVSMMELGFTPVFYQFIDTLIEVKMAITVTRNNDNVVKNKGTETSVSANSNRYFGWFRSSSVTVRSTPVDATYASKYSYTAEGSSLVRTKMVPVPPPAILEERIRAVIAEESIRTGPNKAKPAGTTNLLSGSN</sequence>